<evidence type="ECO:0000259" key="2">
    <source>
        <dbReference type="Pfam" id="PF09832"/>
    </source>
</evidence>
<feature type="signal peptide" evidence="1">
    <location>
        <begin position="1"/>
        <end position="21"/>
    </location>
</feature>
<dbReference type="InterPro" id="IPR018637">
    <property type="entry name" value="DUF2059"/>
</dbReference>
<keyword evidence="1" id="KW-0732">Signal</keyword>
<dbReference type="AlphaFoldDB" id="A0A5K7Z6X2"/>
<evidence type="ECO:0000313" key="4">
    <source>
        <dbReference type="Proteomes" id="UP000427769"/>
    </source>
</evidence>
<feature type="domain" description="DUF2059" evidence="2">
    <location>
        <begin position="97"/>
        <end position="143"/>
    </location>
</feature>
<gene>
    <name evidence="3" type="ORF">DSCW_30400</name>
</gene>
<accession>A0A5K7Z6X2</accession>
<protein>
    <recommendedName>
        <fullName evidence="2">DUF2059 domain-containing protein</fullName>
    </recommendedName>
</protein>
<organism evidence="3 4">
    <name type="scientific">Desulfosarcina widdelii</name>
    <dbReference type="NCBI Taxonomy" id="947919"/>
    <lineage>
        <taxon>Bacteria</taxon>
        <taxon>Pseudomonadati</taxon>
        <taxon>Thermodesulfobacteriota</taxon>
        <taxon>Desulfobacteria</taxon>
        <taxon>Desulfobacterales</taxon>
        <taxon>Desulfosarcinaceae</taxon>
        <taxon>Desulfosarcina</taxon>
    </lineage>
</organism>
<name>A0A5K7Z6X2_9BACT</name>
<dbReference type="Proteomes" id="UP000427769">
    <property type="component" value="Chromosome"/>
</dbReference>
<dbReference type="KEGG" id="dwd:DSCW_30400"/>
<feature type="chain" id="PRO_5024289750" description="DUF2059 domain-containing protein" evidence="1">
    <location>
        <begin position="22"/>
        <end position="284"/>
    </location>
</feature>
<proteinExistence type="predicted"/>
<evidence type="ECO:0000313" key="3">
    <source>
        <dbReference type="EMBL" id="BBO75623.1"/>
    </source>
</evidence>
<dbReference type="Pfam" id="PF09832">
    <property type="entry name" value="DUF2059"/>
    <property type="match status" value="1"/>
</dbReference>
<keyword evidence="4" id="KW-1185">Reference proteome</keyword>
<evidence type="ECO:0000256" key="1">
    <source>
        <dbReference type="SAM" id="SignalP"/>
    </source>
</evidence>
<dbReference type="EMBL" id="AP021875">
    <property type="protein sequence ID" value="BBO75623.1"/>
    <property type="molecule type" value="Genomic_DNA"/>
</dbReference>
<dbReference type="RefSeq" id="WP_170302311.1">
    <property type="nucleotide sequence ID" value="NZ_AP021875.1"/>
</dbReference>
<sequence length="284" mass="31591">MRSKILLLAIVFFVLPNTATAQDSKEAFLQVLYGKAGLEEQVLQLPMVVQVGFDQAVATDDRLKAMPRTVIGEIRASIETVFAPENIKRAILSECREKLSIDDLKKVLAWLDSPLGRKFTQLEEAASTPEKYTEMQQFAQMLQESPPLPERLEIIGRLDEAAKATETSVEVAMNTQLAITIAIVASLPKEQRPTYDNLAAVVEQTRPQIESAMRAQTIVSLLYTYRNVTETELDQYIEFASYPTGKNYHDAVVSGLKKALLEGSYAWGKAIADILTYATNTTEV</sequence>
<reference evidence="3 4" key="1">
    <citation type="submission" date="2019-11" db="EMBL/GenBank/DDBJ databases">
        <title>Comparative genomics of hydrocarbon-degrading Desulfosarcina strains.</title>
        <authorList>
            <person name="Watanabe M."/>
            <person name="Kojima H."/>
            <person name="Fukui M."/>
        </authorList>
    </citation>
    <scope>NUCLEOTIDE SEQUENCE [LARGE SCALE GENOMIC DNA]</scope>
    <source>
        <strain evidence="3 4">PP31</strain>
    </source>
</reference>